<feature type="compositionally biased region" description="Polar residues" evidence="1">
    <location>
        <begin position="292"/>
        <end position="307"/>
    </location>
</feature>
<evidence type="ECO:0000313" key="3">
    <source>
        <dbReference type="Proteomes" id="UP001153365"/>
    </source>
</evidence>
<reference evidence="2" key="1">
    <citation type="submission" date="2022-06" db="EMBL/GenBank/DDBJ databases">
        <authorList>
            <consortium name="SYNGENTA / RWTH Aachen University"/>
        </authorList>
    </citation>
    <scope>NUCLEOTIDE SEQUENCE</scope>
</reference>
<feature type="compositionally biased region" description="Acidic residues" evidence="1">
    <location>
        <begin position="272"/>
        <end position="286"/>
    </location>
</feature>
<organism evidence="2 3">
    <name type="scientific">Phakopsora pachyrhizi</name>
    <name type="common">Asian soybean rust disease fungus</name>
    <dbReference type="NCBI Taxonomy" id="170000"/>
    <lineage>
        <taxon>Eukaryota</taxon>
        <taxon>Fungi</taxon>
        <taxon>Dikarya</taxon>
        <taxon>Basidiomycota</taxon>
        <taxon>Pucciniomycotina</taxon>
        <taxon>Pucciniomycetes</taxon>
        <taxon>Pucciniales</taxon>
        <taxon>Phakopsoraceae</taxon>
        <taxon>Phakopsora</taxon>
    </lineage>
</organism>
<dbReference type="AlphaFoldDB" id="A0AAV0AKZ0"/>
<name>A0AAV0AKZ0_PHAPC</name>
<sequence>MNPFGTTLSAKLSVNQDNIPRGGEGFNPIHPDNDDYKEDEDRRRVIASIRDWVRTYLQTSANDEVKNLSQPCWERIVEMIGSDTFVPLDFKEISVDKKLEPDVFSQPKPFSSVQPLKSFTSALEKSANTDVKENVELENPVSEARPSPAAIPMPHGLFLSLVVHLPFNTIRTVVKIQGIKPPNQSSIEQDDLVRLREDEDGGLGYKKTIEIDHEIHTGPGHKMPPGKGRRARWKAGKERHSKASECHASAIQAQGKYEKDKSLKFFSGDSEHNEDEEEEEEEDIDANEVNTLVKNQRGTSVTNKRIS</sequence>
<accession>A0AAV0AKZ0</accession>
<dbReference type="EMBL" id="CALTRL010000702">
    <property type="protein sequence ID" value="CAH7669329.1"/>
    <property type="molecule type" value="Genomic_DNA"/>
</dbReference>
<proteinExistence type="predicted"/>
<feature type="region of interest" description="Disordered" evidence="1">
    <location>
        <begin position="16"/>
        <end position="39"/>
    </location>
</feature>
<evidence type="ECO:0000313" key="2">
    <source>
        <dbReference type="EMBL" id="CAH7669329.1"/>
    </source>
</evidence>
<dbReference type="Proteomes" id="UP001153365">
    <property type="component" value="Unassembled WGS sequence"/>
</dbReference>
<keyword evidence="3" id="KW-1185">Reference proteome</keyword>
<protein>
    <submittedName>
        <fullName evidence="2">Uncharacterized protein</fullName>
    </submittedName>
</protein>
<evidence type="ECO:0000256" key="1">
    <source>
        <dbReference type="SAM" id="MobiDB-lite"/>
    </source>
</evidence>
<comment type="caution">
    <text evidence="2">The sequence shown here is derived from an EMBL/GenBank/DDBJ whole genome shotgun (WGS) entry which is preliminary data.</text>
</comment>
<feature type="region of interest" description="Disordered" evidence="1">
    <location>
        <begin position="214"/>
        <end position="307"/>
    </location>
</feature>
<gene>
    <name evidence="2" type="ORF">PPACK8108_LOCUS3932</name>
</gene>
<feature type="compositionally biased region" description="Basic and acidic residues" evidence="1">
    <location>
        <begin position="235"/>
        <end position="245"/>
    </location>
</feature>